<evidence type="ECO:0000313" key="2">
    <source>
        <dbReference type="EMBL" id="ARW60521.1"/>
    </source>
</evidence>
<dbReference type="EMBL" id="MF101414">
    <property type="protein sequence ID" value="ARW60521.1"/>
    <property type="molecule type" value="Genomic_DNA"/>
</dbReference>
<dbReference type="GO" id="GO:0046906">
    <property type="term" value="F:tetrapyrrole binding"/>
    <property type="evidence" value="ECO:0007669"/>
    <property type="project" value="TreeGrafter"/>
</dbReference>
<dbReference type="SUPFAM" id="SSF140869">
    <property type="entry name" value="GUN4-like"/>
    <property type="match status" value="1"/>
</dbReference>
<gene>
    <name evidence="2" type="primary">ycf53</name>
</gene>
<accession>A0A1Z1M3W5</accession>
<keyword evidence="2" id="KW-0934">Plastid</keyword>
<dbReference type="Pfam" id="PF05419">
    <property type="entry name" value="GUN4"/>
    <property type="match status" value="1"/>
</dbReference>
<dbReference type="Gene3D" id="1.25.40.620">
    <property type="match status" value="1"/>
</dbReference>
<keyword evidence="2" id="KW-0150">Chloroplast</keyword>
<reference evidence="2" key="1">
    <citation type="journal article" date="2017" name="J. Phycol.">
        <title>Analysis of chloroplast genomes and a supermatrix inform reclassification of the Rhodomelaceae (Rhodophyta).</title>
        <authorList>
            <person name="Diaz-Tapia P."/>
            <person name="Maggs C.A."/>
            <person name="West J.A."/>
            <person name="Verbruggen H."/>
        </authorList>
    </citation>
    <scope>NUCLEOTIDE SEQUENCE</scope>
    <source>
        <strain evidence="2">JH1432</strain>
    </source>
</reference>
<sequence>MTTQDNKLICIEEKIKTILTSNLSIITTDAERTLDSILINKEGKKNILEILVNRNKANKNNPEIIDGLMYQKIMETNDDKIMNQLIQKLPNGIINLTKFTGVNYQHLQELLINKKFEEADKFTQKCLCELVKLKTNKKKNWLYFTDIQFIPKENLFILDLLWKTYSKGKFGFAIQKKIWLKNNKKWDKLWEKIYWTKNGVMKRYPQEFTWTMDAPEGHLPLFNQLRGTQTLLYLFNNIDW</sequence>
<dbReference type="PANTHER" id="PTHR34800:SF1">
    <property type="entry name" value="TETRAPYRROLE-BINDING PROTEIN, CHLOROPLASTIC"/>
    <property type="match status" value="1"/>
</dbReference>
<dbReference type="Gene3D" id="1.10.10.1770">
    <property type="entry name" value="Gun4-like"/>
    <property type="match status" value="1"/>
</dbReference>
<protein>
    <recommendedName>
        <fullName evidence="1">GUN4-like domain-containing protein</fullName>
    </recommendedName>
</protein>
<evidence type="ECO:0000259" key="1">
    <source>
        <dbReference type="Pfam" id="PF05419"/>
    </source>
</evidence>
<organism evidence="2">
    <name type="scientific">Polysiphonia sp</name>
    <dbReference type="NCBI Taxonomy" id="1967842"/>
    <lineage>
        <taxon>Eukaryota</taxon>
        <taxon>Rhodophyta</taxon>
        <taxon>Florideophyceae</taxon>
        <taxon>Rhodymeniophycidae</taxon>
        <taxon>Ceramiales</taxon>
        <taxon>Rhodomelaceae</taxon>
        <taxon>Polysiphonioideae</taxon>
        <taxon>Polysiphonia</taxon>
    </lineage>
</organism>
<dbReference type="InterPro" id="IPR008629">
    <property type="entry name" value="GUN4-like"/>
</dbReference>
<dbReference type="PANTHER" id="PTHR34800">
    <property type="entry name" value="TETRAPYRROLE-BINDING PROTEIN, CHLOROPLASTIC"/>
    <property type="match status" value="1"/>
</dbReference>
<geneLocation type="chloroplast" evidence="2"/>
<proteinExistence type="predicted"/>
<feature type="domain" description="GUN4-like" evidence="1">
    <location>
        <begin position="100"/>
        <end position="234"/>
    </location>
</feature>
<dbReference type="CDD" id="cd16383">
    <property type="entry name" value="GUN4"/>
    <property type="match status" value="1"/>
</dbReference>
<dbReference type="AlphaFoldDB" id="A0A1Z1M3W5"/>
<name>A0A1Z1M3W5_9FLOR</name>
<dbReference type="InterPro" id="IPR037215">
    <property type="entry name" value="GUN4-like_sf"/>
</dbReference>